<dbReference type="Gene3D" id="3.40.50.300">
    <property type="entry name" value="P-loop containing nucleotide triphosphate hydrolases"/>
    <property type="match status" value="1"/>
</dbReference>
<dbReference type="Pfam" id="PF19263">
    <property type="entry name" value="DUF5906"/>
    <property type="match status" value="1"/>
</dbReference>
<dbReference type="EMBL" id="CP046322">
    <property type="protein sequence ID" value="QGS33967.1"/>
    <property type="molecule type" value="Genomic_DNA"/>
</dbReference>
<organism evidence="5 6">
    <name type="scientific">Corynebacterium xerosis</name>
    <dbReference type="NCBI Taxonomy" id="1725"/>
    <lineage>
        <taxon>Bacteria</taxon>
        <taxon>Bacillati</taxon>
        <taxon>Actinomycetota</taxon>
        <taxon>Actinomycetes</taxon>
        <taxon>Mycobacteriales</taxon>
        <taxon>Corynebacteriaceae</taxon>
        <taxon>Corynebacterium</taxon>
    </lineage>
</organism>
<dbReference type="PANTHER" id="PTHR35372:SF2">
    <property type="entry name" value="SF3 HELICASE DOMAIN-CONTAINING PROTEIN"/>
    <property type="match status" value="1"/>
</dbReference>
<dbReference type="RefSeq" id="WP_155867708.1">
    <property type="nucleotide sequence ID" value="NZ_CP046322.1"/>
</dbReference>
<dbReference type="GO" id="GO:0005524">
    <property type="term" value="F:ATP binding"/>
    <property type="evidence" value="ECO:0007669"/>
    <property type="project" value="UniProtKB-KW"/>
</dbReference>
<feature type="domain" description="SF3 helicase" evidence="4">
    <location>
        <begin position="200"/>
        <end position="358"/>
    </location>
</feature>
<evidence type="ECO:0000313" key="5">
    <source>
        <dbReference type="EMBL" id="QGS33967.1"/>
    </source>
</evidence>
<protein>
    <submittedName>
        <fullName evidence="5">NTP-binding protein</fullName>
    </submittedName>
</protein>
<keyword evidence="1" id="KW-0547">Nucleotide-binding</keyword>
<dbReference type="InterPro" id="IPR027417">
    <property type="entry name" value="P-loop_NTPase"/>
</dbReference>
<dbReference type="AlphaFoldDB" id="A0A6B8TAT8"/>
<sequence>MTGTLTRLSPPAPAAKEKYAITESIAPGSIVYPPPNMPMDVARHLIADLFTAGEHKTLVYWRGDWWLWKFGHWAPAADELEVKAELWPYLETRECEHKSGMIPWSPTTARVHNLMEPLAILTRINPGNDAPMWIGKTKITTAPTQMVALNNGLLDLNERKLHRRTPALFNTWSLPFGYDPDAACPTWEQFLTEVFSHDPQGRQALQEMAGYILSGRTDLHKAFMLIGPSRAGKGIISRTIQALIGGGNSVSPSLNSLGSEFGMSALVGKPLAVIEDARADDDRRSNITTERLLNIIGGDAVSINRKNRDYWNGTLPTRFMLVSNETPRLLDTSGAIMNRFISVKLRKSFAGKEDPTLGDRIAAELPGIFNWALKGLDRLNENERFTIPDSMNEVHDLMRDMASPMSEFLDEHYVITGDEADHVLVRDMHPRFNTWREQVGGKKIRQDTFCQQIDAVDPRVRFKNTAVDGEKKARRVFGVTQKAGTW</sequence>
<name>A0A6B8TAT8_9CORY</name>
<evidence type="ECO:0000256" key="2">
    <source>
        <dbReference type="ARBA" id="ARBA00022801"/>
    </source>
</evidence>
<dbReference type="PANTHER" id="PTHR35372">
    <property type="entry name" value="ATP BINDING PROTEIN-RELATED"/>
    <property type="match status" value="1"/>
</dbReference>
<keyword evidence="3" id="KW-0067">ATP-binding</keyword>
<dbReference type="InterPro" id="IPR006500">
    <property type="entry name" value="Helicase_put_C_phage/plasmid"/>
</dbReference>
<keyword evidence="2" id="KW-0378">Hydrolase</keyword>
<dbReference type="NCBIfam" id="TIGR01613">
    <property type="entry name" value="primase_Cterm"/>
    <property type="match status" value="1"/>
</dbReference>
<reference evidence="5 6" key="1">
    <citation type="submission" date="2019-11" db="EMBL/GenBank/DDBJ databases">
        <title>FDA dAtabase for Regulatory Grade micrObial Sequences (FDA-ARGOS): Supporting development and validation of Infectious Disease Dx tests.</title>
        <authorList>
            <person name="Kerrigan L."/>
            <person name="Long C."/>
            <person name="Tallon L."/>
            <person name="Sadzewicz L."/>
            <person name="Vavikolanu K."/>
            <person name="Mehta A."/>
            <person name="Aluvathingal J."/>
            <person name="Nadendla S."/>
            <person name="Yan Y."/>
            <person name="Sichtig H."/>
        </authorList>
    </citation>
    <scope>NUCLEOTIDE SEQUENCE [LARGE SCALE GENOMIC DNA]</scope>
    <source>
        <strain evidence="5 6">FDAARGOS_674</strain>
    </source>
</reference>
<dbReference type="InterPro" id="IPR014818">
    <property type="entry name" value="Phage/plasmid_primase_P4_C"/>
</dbReference>
<dbReference type="Pfam" id="PF08706">
    <property type="entry name" value="D5_N"/>
    <property type="match status" value="1"/>
</dbReference>
<dbReference type="SUPFAM" id="SSF52540">
    <property type="entry name" value="P-loop containing nucleoside triphosphate hydrolases"/>
    <property type="match status" value="1"/>
</dbReference>
<proteinExistence type="predicted"/>
<dbReference type="InterPro" id="IPR051620">
    <property type="entry name" value="ORF904-like_C"/>
</dbReference>
<accession>A0A6B8TAT8</accession>
<dbReference type="InterPro" id="IPR045455">
    <property type="entry name" value="NrS-1_pol-like_helicase"/>
</dbReference>
<dbReference type="SMART" id="SM00885">
    <property type="entry name" value="D5_N"/>
    <property type="match status" value="1"/>
</dbReference>
<evidence type="ECO:0000256" key="3">
    <source>
        <dbReference type="ARBA" id="ARBA00022840"/>
    </source>
</evidence>
<evidence type="ECO:0000259" key="4">
    <source>
        <dbReference type="PROSITE" id="PS51206"/>
    </source>
</evidence>
<dbReference type="Proteomes" id="UP000426857">
    <property type="component" value="Chromosome"/>
</dbReference>
<evidence type="ECO:0000313" key="6">
    <source>
        <dbReference type="Proteomes" id="UP000426857"/>
    </source>
</evidence>
<dbReference type="GO" id="GO:0016787">
    <property type="term" value="F:hydrolase activity"/>
    <property type="evidence" value="ECO:0007669"/>
    <property type="project" value="UniProtKB-KW"/>
</dbReference>
<dbReference type="PROSITE" id="PS51206">
    <property type="entry name" value="SF3_HELICASE_1"/>
    <property type="match status" value="1"/>
</dbReference>
<dbReference type="KEGG" id="cxe:FOB82_02405"/>
<evidence type="ECO:0000256" key="1">
    <source>
        <dbReference type="ARBA" id="ARBA00022741"/>
    </source>
</evidence>
<dbReference type="InterPro" id="IPR014015">
    <property type="entry name" value="Helicase_SF3_DNA-vir"/>
</dbReference>
<gene>
    <name evidence="5" type="ORF">FOB82_02405</name>
</gene>